<dbReference type="HOGENOM" id="CLU_107716_0_2_1"/>
<dbReference type="Gene3D" id="3.40.250.10">
    <property type="entry name" value="Rhodanese-like domain"/>
    <property type="match status" value="1"/>
</dbReference>
<dbReference type="GO" id="GO:0005634">
    <property type="term" value="C:nucleus"/>
    <property type="evidence" value="ECO:0007669"/>
    <property type="project" value="TreeGrafter"/>
</dbReference>
<dbReference type="EMBL" id="KN847992">
    <property type="protein sequence ID" value="KIR44957.1"/>
    <property type="molecule type" value="Genomic_DNA"/>
</dbReference>
<dbReference type="PANTHER" id="PTHR10828:SF50">
    <property type="entry name" value="REDUCTASE (ARC2), PUTATIVE (AFU_ORTHOLOGUE AFUA_6G13400)-RELATED"/>
    <property type="match status" value="1"/>
</dbReference>
<dbReference type="PANTHER" id="PTHR10828">
    <property type="entry name" value="M-PHASE INDUCER PHOSPHATASE DUAL SPECIFICITY PHOSPHATASE CDC25"/>
    <property type="match status" value="1"/>
</dbReference>
<dbReference type="InterPro" id="IPR001763">
    <property type="entry name" value="Rhodanese-like_dom"/>
</dbReference>
<dbReference type="GO" id="GO:0004725">
    <property type="term" value="F:protein tyrosine phosphatase activity"/>
    <property type="evidence" value="ECO:0007669"/>
    <property type="project" value="TreeGrafter"/>
</dbReference>
<dbReference type="AlphaFoldDB" id="A0A0D0TEW3"/>
<proteinExistence type="predicted"/>
<organism evidence="2">
    <name type="scientific">Cryptococcus bacillisporus CA1280</name>
    <dbReference type="NCBI Taxonomy" id="1296109"/>
    <lineage>
        <taxon>Eukaryota</taxon>
        <taxon>Fungi</taxon>
        <taxon>Dikarya</taxon>
        <taxon>Basidiomycota</taxon>
        <taxon>Agaricomycotina</taxon>
        <taxon>Tremellomycetes</taxon>
        <taxon>Tremellales</taxon>
        <taxon>Cryptococcaceae</taxon>
        <taxon>Cryptococcus</taxon>
        <taxon>Cryptococcus gattii species complex</taxon>
    </lineage>
</organism>
<name>A0A0D0TEW3_CRYGA</name>
<dbReference type="Pfam" id="PF00581">
    <property type="entry name" value="Rhodanese"/>
    <property type="match status" value="1"/>
</dbReference>
<dbReference type="PROSITE" id="PS50206">
    <property type="entry name" value="RHODANESE_3"/>
    <property type="match status" value="1"/>
</dbReference>
<reference evidence="2" key="1">
    <citation type="submission" date="2015-01" db="EMBL/GenBank/DDBJ databases">
        <title>The Genome Sequence of Cryptococcus gattii CA1280.</title>
        <authorList>
            <consortium name="The Broad Institute Genomics Platform"/>
            <person name="Cuomo C."/>
            <person name="Litvintseva A."/>
            <person name="Chen Y."/>
            <person name="Heitman J."/>
            <person name="Sun S."/>
            <person name="Springer D."/>
            <person name="Dromer F."/>
            <person name="Young S."/>
            <person name="Zeng Q."/>
            <person name="Gargeya S."/>
            <person name="Abouelleil A."/>
            <person name="Alvarado L."/>
            <person name="Chapman S.B."/>
            <person name="Gainer-Dewar J."/>
            <person name="Goldberg J."/>
            <person name="Griggs A."/>
            <person name="Gujja S."/>
            <person name="Hansen M."/>
            <person name="Howarth C."/>
            <person name="Imamovic A."/>
            <person name="Larimer J."/>
            <person name="Murphy C."/>
            <person name="Naylor J."/>
            <person name="Pearson M."/>
            <person name="Priest M."/>
            <person name="Roberts A."/>
            <person name="Saif S."/>
            <person name="Shea T."/>
            <person name="Sykes S."/>
            <person name="Wortman J."/>
            <person name="Nusbaum C."/>
            <person name="Birren B."/>
        </authorList>
    </citation>
    <scope>NUCLEOTIDE SEQUENCE [LARGE SCALE GENOMIC DNA]</scope>
    <source>
        <strain evidence="2">CA1280</strain>
    </source>
</reference>
<sequence length="144" mass="15928">MSSSIPQPTWFASLPTPVASPIDISARELKELMDDATLIPGKDYVVVDVRRTDLDEPGSVIHPCAINLPAQSFYQTLPVIFMTLRHIPKIIFHCSSSKGRGPRCAGWYQDYLDSQGPGTTTAYVLVGGIKAWKEAYPEQVKQVH</sequence>
<dbReference type="GO" id="GO:0005737">
    <property type="term" value="C:cytoplasm"/>
    <property type="evidence" value="ECO:0007669"/>
    <property type="project" value="TreeGrafter"/>
</dbReference>
<gene>
    <name evidence="2" type="ORF">I312_05730</name>
</gene>
<dbReference type="SMART" id="SM00450">
    <property type="entry name" value="RHOD"/>
    <property type="match status" value="1"/>
</dbReference>
<feature type="domain" description="Rhodanese" evidence="1">
    <location>
        <begin position="40"/>
        <end position="141"/>
    </location>
</feature>
<evidence type="ECO:0000259" key="1">
    <source>
        <dbReference type="PROSITE" id="PS50206"/>
    </source>
</evidence>
<dbReference type="OrthoDB" id="8300214at2759"/>
<accession>A0A0D0TEW3</accession>
<dbReference type="InterPro" id="IPR036873">
    <property type="entry name" value="Rhodanese-like_dom_sf"/>
</dbReference>
<dbReference type="SUPFAM" id="SSF52821">
    <property type="entry name" value="Rhodanese/Cell cycle control phosphatase"/>
    <property type="match status" value="1"/>
</dbReference>
<evidence type="ECO:0000313" key="2">
    <source>
        <dbReference type="EMBL" id="KIR44957.1"/>
    </source>
</evidence>
<protein>
    <recommendedName>
        <fullName evidence="1">Rhodanese domain-containing protein</fullName>
    </recommendedName>
</protein>